<dbReference type="InterPro" id="IPR006674">
    <property type="entry name" value="HD_domain"/>
</dbReference>
<dbReference type="InterPro" id="IPR013546">
    <property type="entry name" value="PII_UdlTrfase/GS_AdlTrfase"/>
</dbReference>
<evidence type="ECO:0000256" key="5">
    <source>
        <dbReference type="ARBA" id="ARBA00022842"/>
    </source>
</evidence>
<dbReference type="Pfam" id="PF01842">
    <property type="entry name" value="ACT"/>
    <property type="match status" value="1"/>
</dbReference>
<gene>
    <name evidence="7" type="primary">glnD</name>
    <name evidence="10" type="ORF">FB557_1733</name>
</gene>
<comment type="function">
    <text evidence="7">Modifies, by uridylylation and deuridylylation, the PII regulatory proteins (GlnB and homologs), in response to the nitrogen status of the cell that GlnD senses through the glutamine level. Under low glutamine levels, catalyzes the conversion of the PII proteins and UTP to PII-UMP and PPi, while under higher glutamine levels, GlnD hydrolyzes PII-UMP to PII and UMP (deuridylylation). Thus, controls uridylylation state and activity of the PII proteins, and plays an important role in the regulation of nitrogen metabolism.</text>
</comment>
<dbReference type="PIRSF" id="PIRSF006288">
    <property type="entry name" value="PII_uridyltransf"/>
    <property type="match status" value="1"/>
</dbReference>
<dbReference type="InterPro" id="IPR043519">
    <property type="entry name" value="NT_sf"/>
</dbReference>
<dbReference type="GO" id="GO:0006808">
    <property type="term" value="P:regulation of nitrogen utilization"/>
    <property type="evidence" value="ECO:0007669"/>
    <property type="project" value="UniProtKB-UniRule"/>
</dbReference>
<dbReference type="EC" id="3.1.4.-" evidence="7"/>
<dbReference type="InterPro" id="IPR010043">
    <property type="entry name" value="UTase/UR"/>
</dbReference>
<keyword evidence="4 7" id="KW-0378">Hydrolase</keyword>
<dbReference type="PANTHER" id="PTHR47320">
    <property type="entry name" value="BIFUNCTIONAL URIDYLYLTRANSFERASE/URIDYLYL-REMOVING ENZYME"/>
    <property type="match status" value="1"/>
</dbReference>
<comment type="caution">
    <text evidence="10">The sequence shown here is derived from an EMBL/GenBank/DDBJ whole genome shotgun (WGS) entry which is preliminary data.</text>
</comment>
<dbReference type="NCBIfam" id="NF002895">
    <property type="entry name" value="PRK03381.1"/>
    <property type="match status" value="1"/>
</dbReference>
<evidence type="ECO:0000259" key="9">
    <source>
        <dbReference type="PROSITE" id="PS51831"/>
    </source>
</evidence>
<dbReference type="EMBL" id="VIUW01000003">
    <property type="protein sequence ID" value="TWD14324.1"/>
    <property type="molecule type" value="Genomic_DNA"/>
</dbReference>
<dbReference type="HAMAP" id="MF_00277">
    <property type="entry name" value="PII_uridylyl_transf"/>
    <property type="match status" value="1"/>
</dbReference>
<dbReference type="InterPro" id="IPR003607">
    <property type="entry name" value="HD/PDEase_dom"/>
</dbReference>
<keyword evidence="5 7" id="KW-0460">Magnesium</keyword>
<keyword evidence="2 7" id="KW-0548">Nucleotidyltransferase</keyword>
<dbReference type="SUPFAM" id="SSF109604">
    <property type="entry name" value="HD-domain/PDEase-like"/>
    <property type="match status" value="1"/>
</dbReference>
<dbReference type="CDD" id="cd04899">
    <property type="entry name" value="ACT_ACR-UUR-like_2"/>
    <property type="match status" value="1"/>
</dbReference>
<feature type="domain" description="ACT" evidence="8">
    <location>
        <begin position="611"/>
        <end position="687"/>
    </location>
</feature>
<proteinExistence type="inferred from homology"/>
<dbReference type="CDD" id="cd04900">
    <property type="entry name" value="ACT_UUR-like_1"/>
    <property type="match status" value="1"/>
</dbReference>
<comment type="similarity">
    <text evidence="7">Belongs to the GlnD family.</text>
</comment>
<dbReference type="PANTHER" id="PTHR47320:SF1">
    <property type="entry name" value="BIFUNCTIONAL URIDYLYLTRANSFERASE_URIDYLYL-REMOVING ENZYME"/>
    <property type="match status" value="1"/>
</dbReference>
<evidence type="ECO:0000313" key="11">
    <source>
        <dbReference type="Proteomes" id="UP000315628"/>
    </source>
</evidence>
<dbReference type="GO" id="GO:0008081">
    <property type="term" value="F:phosphoric diester hydrolase activity"/>
    <property type="evidence" value="ECO:0007669"/>
    <property type="project" value="UniProtKB-UniRule"/>
</dbReference>
<evidence type="ECO:0000313" key="10">
    <source>
        <dbReference type="EMBL" id="TWD14324.1"/>
    </source>
</evidence>
<dbReference type="Gene3D" id="1.10.3090.10">
    <property type="entry name" value="cca-adding enzyme, domain 2"/>
    <property type="match status" value="1"/>
</dbReference>
<evidence type="ECO:0000256" key="4">
    <source>
        <dbReference type="ARBA" id="ARBA00022801"/>
    </source>
</evidence>
<dbReference type="EC" id="2.7.7.59" evidence="7"/>
<evidence type="ECO:0000256" key="2">
    <source>
        <dbReference type="ARBA" id="ARBA00022695"/>
    </source>
</evidence>
<dbReference type="Proteomes" id="UP000315628">
    <property type="component" value="Unassembled WGS sequence"/>
</dbReference>
<sequence length="788" mass="83393">MALRTISTPADGDLRAIRLDLAGTRDFTVAGAGEARRSAITAATDSWLGAVFEAAAAHRSGLALAAVGSLGRQVPGPLSDLDLVLLHDGRSLRGPDLQAVADAIWYPVWDTGLKLDHSVRTVAECRRVAGADLAAATGLLDLRLIAGDPDLVAAARSTVAHDWRADARTQLPALLDLVRARHARFGELAQSLEPDLKEAKGGLRDVTVLSALTRAWLTDRDRGPLDAAHRALLDVRDAVHLSTGRGRDRLLRDDADAVAALLGHDDSDALLTEVATASRSIAWSLDAATRRAGQAQRARTLRVGPRRPAMTPLGYGVFRHDGEAVLGSRQQIGSDAGLPLRAAVVAARGGLRLSPQTLRNLSRSPDLPDPWPEGALTHLTELLAAGPALVPAWEDLDQVGLVQRWIPEWGAVRSRPQRNAVHIHTVDRHLLETVVRASARARDVRRPDLLLLAALLHDIGKIAGAHDHSETGARIAARIGARLGLSEQDAGTLELLVREHLTLVELATRRDLQDPATIRAAVDTVRGERETFELLLALTIADAQAAGPTTWTDWRATLLTALADTVRAELEAGPAAPPSPQPPVCLPQAAQDRIGQGHPFVTVDPAGDGWTVTVYDRDRPALFADTAAVLAAHGLTVRSARLRTEDGIAADTWVVESPGGDGPEPSRIAAGLTRLAGGDRSGLGSLHRRLGRARRSSAAGPSRAFVLPGSSARATVLEVRAEDRAGLLHDLGRCLAQEGLDVLSAHISTRAGQAVDTFYVVGAEGAPLTPGRVAQVLAALIDTCDPPG</sequence>
<dbReference type="GO" id="GO:0008773">
    <property type="term" value="F:[protein-PII] uridylyltransferase activity"/>
    <property type="evidence" value="ECO:0007669"/>
    <property type="project" value="UniProtKB-UniRule"/>
</dbReference>
<evidence type="ECO:0000259" key="8">
    <source>
        <dbReference type="PROSITE" id="PS51671"/>
    </source>
</evidence>
<evidence type="ECO:0000256" key="1">
    <source>
        <dbReference type="ARBA" id="ARBA00022679"/>
    </source>
</evidence>
<evidence type="ECO:0000256" key="3">
    <source>
        <dbReference type="ARBA" id="ARBA00022737"/>
    </source>
</evidence>
<comment type="cofactor">
    <cofactor evidence="7">
        <name>Mg(2+)</name>
        <dbReference type="ChEBI" id="CHEBI:18420"/>
    </cofactor>
</comment>
<reference evidence="10 11" key="1">
    <citation type="submission" date="2019-06" db="EMBL/GenBank/DDBJ databases">
        <title>Sequencing the genomes of 1000 actinobacteria strains.</title>
        <authorList>
            <person name="Klenk H.-P."/>
        </authorList>
    </citation>
    <scope>NUCLEOTIDE SEQUENCE [LARGE SCALE GENOMIC DNA]</scope>
    <source>
        <strain evidence="10 11">DSM 18935</strain>
    </source>
</reference>
<dbReference type="InterPro" id="IPR002912">
    <property type="entry name" value="ACT_dom"/>
</dbReference>
<dbReference type="AlphaFoldDB" id="A0A560W9M0"/>
<dbReference type="PROSITE" id="PS51831">
    <property type="entry name" value="HD"/>
    <property type="match status" value="1"/>
</dbReference>
<accession>A0A560W9M0</accession>
<comment type="catalytic activity">
    <reaction evidence="7">
        <text>[protein-PII]-uridylyl-L-tyrosine + H2O = [protein-PII]-L-tyrosine + UMP + H(+)</text>
        <dbReference type="Rhea" id="RHEA:48600"/>
        <dbReference type="Rhea" id="RHEA-COMP:12147"/>
        <dbReference type="Rhea" id="RHEA-COMP:12148"/>
        <dbReference type="ChEBI" id="CHEBI:15377"/>
        <dbReference type="ChEBI" id="CHEBI:15378"/>
        <dbReference type="ChEBI" id="CHEBI:46858"/>
        <dbReference type="ChEBI" id="CHEBI:57865"/>
        <dbReference type="ChEBI" id="CHEBI:90602"/>
    </reaction>
</comment>
<feature type="domain" description="ACT" evidence="8">
    <location>
        <begin position="716"/>
        <end position="788"/>
    </location>
</feature>
<protein>
    <recommendedName>
        <fullName evidence="7">Bifunctional uridylyltransferase/uridylyl-removing enzyme</fullName>
        <shortName evidence="7">UTase/UR</shortName>
    </recommendedName>
    <alternativeName>
        <fullName evidence="7">Bifunctional [protein-PII] modification enzyme</fullName>
    </alternativeName>
    <alternativeName>
        <fullName evidence="7">Bifunctional nitrogen sensor protein</fullName>
    </alternativeName>
    <domain>
        <recommendedName>
            <fullName evidence="7">[Protein-PII] uridylyltransferase</fullName>
            <shortName evidence="7">PII uridylyltransferase</shortName>
            <shortName evidence="7">UTase</shortName>
            <ecNumber evidence="7">2.7.7.59</ecNumber>
        </recommendedName>
    </domain>
    <domain>
        <recommendedName>
            <fullName evidence="7">[Protein-PII]-UMP uridylyl-removing enzyme</fullName>
            <shortName evidence="7">UR</shortName>
            <ecNumber evidence="7">3.1.4.-</ecNumber>
        </recommendedName>
    </domain>
</protein>
<keyword evidence="6 7" id="KW-0511">Multifunctional enzyme</keyword>
<name>A0A560W9M0_9MICO</name>
<comment type="catalytic activity">
    <reaction evidence="7">
        <text>[protein-PII]-L-tyrosine + UTP = [protein-PII]-uridylyl-L-tyrosine + diphosphate</text>
        <dbReference type="Rhea" id="RHEA:13673"/>
        <dbReference type="Rhea" id="RHEA-COMP:12147"/>
        <dbReference type="Rhea" id="RHEA-COMP:12148"/>
        <dbReference type="ChEBI" id="CHEBI:33019"/>
        <dbReference type="ChEBI" id="CHEBI:46398"/>
        <dbReference type="ChEBI" id="CHEBI:46858"/>
        <dbReference type="ChEBI" id="CHEBI:90602"/>
        <dbReference type="EC" id="2.7.7.59"/>
    </reaction>
</comment>
<dbReference type="Pfam" id="PF01966">
    <property type="entry name" value="HD"/>
    <property type="match status" value="1"/>
</dbReference>
<dbReference type="InterPro" id="IPR045865">
    <property type="entry name" value="ACT-like_dom_sf"/>
</dbReference>
<organism evidence="10 11">
    <name type="scientific">Marihabitans asiaticum</name>
    <dbReference type="NCBI Taxonomy" id="415218"/>
    <lineage>
        <taxon>Bacteria</taxon>
        <taxon>Bacillati</taxon>
        <taxon>Actinomycetota</taxon>
        <taxon>Actinomycetes</taxon>
        <taxon>Micrococcales</taxon>
        <taxon>Intrasporangiaceae</taxon>
        <taxon>Marihabitans</taxon>
    </lineage>
</organism>
<dbReference type="SMART" id="SM00471">
    <property type="entry name" value="HDc"/>
    <property type="match status" value="1"/>
</dbReference>
<dbReference type="CDD" id="cd05401">
    <property type="entry name" value="NT_GlnE_GlnD_like"/>
    <property type="match status" value="1"/>
</dbReference>
<keyword evidence="3" id="KW-0677">Repeat</keyword>
<dbReference type="PROSITE" id="PS51671">
    <property type="entry name" value="ACT"/>
    <property type="match status" value="2"/>
</dbReference>
<feature type="region of interest" description="Uridylyltransferase" evidence="7">
    <location>
        <begin position="1"/>
        <end position="312"/>
    </location>
</feature>
<comment type="caution">
    <text evidence="7">Lacks conserved residue(s) required for the propagation of feature annotation.</text>
</comment>
<dbReference type="Pfam" id="PF08335">
    <property type="entry name" value="GlnD_UR_UTase"/>
    <property type="match status" value="1"/>
</dbReference>
<keyword evidence="1 7" id="KW-0808">Transferase</keyword>
<dbReference type="RefSeq" id="WP_246074612.1">
    <property type="nucleotide sequence ID" value="NZ_BAAAYT010000005.1"/>
</dbReference>
<comment type="activity regulation">
    <text evidence="7">Uridylyltransferase (UTase) activity is inhibited by glutamine, while glutamine activates uridylyl-removing (UR) activity.</text>
</comment>
<dbReference type="SUPFAM" id="SSF81301">
    <property type="entry name" value="Nucleotidyltransferase"/>
    <property type="match status" value="1"/>
</dbReference>
<evidence type="ECO:0000256" key="7">
    <source>
        <dbReference type="HAMAP-Rule" id="MF_00277"/>
    </source>
</evidence>
<feature type="domain" description="HD" evidence="9">
    <location>
        <begin position="426"/>
        <end position="528"/>
    </location>
</feature>
<keyword evidence="11" id="KW-1185">Reference proteome</keyword>
<dbReference type="SUPFAM" id="SSF55021">
    <property type="entry name" value="ACT-like"/>
    <property type="match status" value="2"/>
</dbReference>
<dbReference type="SUPFAM" id="SSF81593">
    <property type="entry name" value="Nucleotidyltransferase substrate binding subunit/domain"/>
    <property type="match status" value="1"/>
</dbReference>
<evidence type="ECO:0000256" key="6">
    <source>
        <dbReference type="ARBA" id="ARBA00023268"/>
    </source>
</evidence>
<comment type="domain">
    <text evidence="7">Has four distinct domains: an N-terminal nucleotidyltransferase (NT) domain responsible for UTase activity, a central HD domain that encodes UR activity, and two C-terminal ACT domains that seem to have a role in glutamine sensing.</text>
</comment>